<accession>A0A8T7M9C7</accession>
<feature type="domain" description="SCP2" evidence="1">
    <location>
        <begin position="15"/>
        <end position="115"/>
    </location>
</feature>
<dbReference type="AlphaFoldDB" id="A0A8T7M9C7"/>
<keyword evidence="5" id="KW-1185">Reference proteome</keyword>
<dbReference type="RefSeq" id="WP_341470388.1">
    <property type="nucleotide sequence ID" value="NZ_CP128400.1"/>
</dbReference>
<dbReference type="InterPro" id="IPR003033">
    <property type="entry name" value="SCP2_sterol-bd_dom"/>
</dbReference>
<dbReference type="Proteomes" id="UP000521676">
    <property type="component" value="Unassembled WGS sequence"/>
</dbReference>
<evidence type="ECO:0000259" key="1">
    <source>
        <dbReference type="Pfam" id="PF02036"/>
    </source>
</evidence>
<dbReference type="Gene3D" id="3.30.1050.10">
    <property type="entry name" value="SCP2 sterol-binding domain"/>
    <property type="match status" value="1"/>
</dbReference>
<sequence>MALFGTQEWLDEFREALNTSASYEDAAKEWEGDFYFIASPDETSTDEITMYLNLQYGKCLEAIKVEDASLRTPEFTVKGPADSWFKVATNELDPMQAIMTGKLSLKGNMQKVMKNLKAANELVNSLKLVPTELPG</sequence>
<evidence type="ECO:0000313" key="4">
    <source>
        <dbReference type="Proteomes" id="UP000521676"/>
    </source>
</evidence>
<evidence type="ECO:0000313" key="3">
    <source>
        <dbReference type="EMBL" id="WJW68483.1"/>
    </source>
</evidence>
<name>A0A8T7M9C7_9CHLR</name>
<gene>
    <name evidence="2" type="ORF">HXX08_22060</name>
    <name evidence="3" type="ORF">OZ401_004096</name>
</gene>
<dbReference type="EMBL" id="JACATZ010000003">
    <property type="protein sequence ID" value="NWJ48552.1"/>
    <property type="molecule type" value="Genomic_DNA"/>
</dbReference>
<evidence type="ECO:0000313" key="2">
    <source>
        <dbReference type="EMBL" id="NWJ48552.1"/>
    </source>
</evidence>
<reference evidence="3" key="2">
    <citation type="journal article" date="2024" name="Nature">
        <title>Anoxygenic phototroph of the Chloroflexota uses a type I reaction centre.</title>
        <authorList>
            <person name="Tsuji J.M."/>
            <person name="Shaw N.A."/>
            <person name="Nagashima S."/>
            <person name="Venkiteswaran J.J."/>
            <person name="Schiff S.L."/>
            <person name="Watanabe T."/>
            <person name="Fukui M."/>
            <person name="Hanada S."/>
            <person name="Tank M."/>
            <person name="Neufeld J.D."/>
        </authorList>
    </citation>
    <scope>NUCLEOTIDE SEQUENCE</scope>
    <source>
        <strain evidence="3">L227-S17</strain>
    </source>
</reference>
<dbReference type="Proteomes" id="UP001431572">
    <property type="component" value="Chromosome 2"/>
</dbReference>
<reference evidence="2 4" key="1">
    <citation type="submission" date="2020-06" db="EMBL/GenBank/DDBJ databases">
        <title>Anoxygenic phototrophic Chloroflexota member uses a Type I reaction center.</title>
        <authorList>
            <person name="Tsuji J.M."/>
            <person name="Shaw N.A."/>
            <person name="Nagashima S."/>
            <person name="Venkiteswaran J."/>
            <person name="Schiff S.L."/>
            <person name="Hanada S."/>
            <person name="Tank M."/>
            <person name="Neufeld J.D."/>
        </authorList>
    </citation>
    <scope>NUCLEOTIDE SEQUENCE [LARGE SCALE GENOMIC DNA]</scope>
    <source>
        <strain evidence="2">L227-S17</strain>
    </source>
</reference>
<dbReference type="InterPro" id="IPR036527">
    <property type="entry name" value="SCP2_sterol-bd_dom_sf"/>
</dbReference>
<proteinExistence type="predicted"/>
<evidence type="ECO:0000313" key="5">
    <source>
        <dbReference type="Proteomes" id="UP001431572"/>
    </source>
</evidence>
<organism evidence="2 4">
    <name type="scientific">Candidatus Chlorohelix allophototropha</name>
    <dbReference type="NCBI Taxonomy" id="3003348"/>
    <lineage>
        <taxon>Bacteria</taxon>
        <taxon>Bacillati</taxon>
        <taxon>Chloroflexota</taxon>
        <taxon>Chloroflexia</taxon>
        <taxon>Candidatus Chloroheliales</taxon>
        <taxon>Candidatus Chloroheliaceae</taxon>
        <taxon>Candidatus Chlorohelix</taxon>
    </lineage>
</organism>
<protein>
    <submittedName>
        <fullName evidence="2">SCP2 sterol-binding domain-containing protein</fullName>
    </submittedName>
</protein>
<dbReference type="Pfam" id="PF02036">
    <property type="entry name" value="SCP2"/>
    <property type="match status" value="1"/>
</dbReference>
<dbReference type="EMBL" id="CP128400">
    <property type="protein sequence ID" value="WJW68483.1"/>
    <property type="molecule type" value="Genomic_DNA"/>
</dbReference>
<dbReference type="SUPFAM" id="SSF55718">
    <property type="entry name" value="SCP-like"/>
    <property type="match status" value="1"/>
</dbReference>